<evidence type="ECO:0000256" key="10">
    <source>
        <dbReference type="SAM" id="Phobius"/>
    </source>
</evidence>
<dbReference type="FunFam" id="3.30.70.270:FF:000001">
    <property type="entry name" value="Diguanylate cyclase domain protein"/>
    <property type="match status" value="1"/>
</dbReference>
<dbReference type="CDD" id="cd01949">
    <property type="entry name" value="GGDEF"/>
    <property type="match status" value="1"/>
</dbReference>
<evidence type="ECO:0000256" key="8">
    <source>
        <dbReference type="ARBA" id="ARBA00023136"/>
    </source>
</evidence>
<accession>A0A0C3I621</accession>
<sequence length="520" mass="58076">MKDKLNLRQLILILSIFSVLVTLLNAFYSMYRVQHDLIVTNTIESNRVYAEKMAEMTDTFIESALSQLEYSALTLGSRIGDSDALQQEVDRLRTQTDSFNSVVIVNAKGGIISVSPETIQVKGVQLTTESSLQSLNAKAPIVTNPFVSPAGNYLISISYPIFSAQKEYLGYVSGSIYLDKKNILMSILGHHGYRDGSYLYVVDKNRTLIYHPNKQRVGEVIVNNEAINEVTQGEKGGKAIINSQGIDMLAGYAPVNYSGWGIVAVKSESLTLSVLNYQMWSVFVETLPIGALTLLIIWISSVFISKPLWQLASVVKKFESHTSTKRDLNEVKPWYFEASHLKRSFVSTFNIVSNTIDQLHLDTLTDSMTGLLNRRGLDKAIDNLRIQNTPFSVLALDVDYFKKVNDTFGHDVGDTLLISVANMIKAQAREVDIVCRSGGEEFMVLLVKADIRQAEYVAERIRKSIESNEFDVVGHVTISIGVSQWLAEREPTSAILKGADDALYQAKHNGRNRTEVHKFR</sequence>
<comment type="subcellular location">
    <subcellularLocation>
        <location evidence="2">Cell inner membrane</location>
    </subcellularLocation>
    <subcellularLocation>
        <location evidence="3">Cell membrane</location>
        <topology evidence="3">Multi-pass membrane protein</topology>
    </subcellularLocation>
</comment>
<keyword evidence="7 10" id="KW-1133">Transmembrane helix</keyword>
<dbReference type="AlphaFoldDB" id="A0A0C3I621"/>
<dbReference type="CDD" id="cd12912">
    <property type="entry name" value="PDC2_MCP_like"/>
    <property type="match status" value="1"/>
</dbReference>
<gene>
    <name evidence="12" type="ORF">SU60_17460</name>
</gene>
<protein>
    <recommendedName>
        <fullName evidence="4">diguanylate cyclase</fullName>
        <ecNumber evidence="4">2.7.7.65</ecNumber>
    </recommendedName>
</protein>
<dbReference type="PANTHER" id="PTHR45138">
    <property type="entry name" value="REGULATORY COMPONENTS OF SENSORY TRANSDUCTION SYSTEM"/>
    <property type="match status" value="1"/>
</dbReference>
<evidence type="ECO:0000256" key="5">
    <source>
        <dbReference type="ARBA" id="ARBA00022475"/>
    </source>
</evidence>
<dbReference type="OrthoDB" id="9812260at2"/>
<reference evidence="12 13" key="1">
    <citation type="submission" date="2015-01" db="EMBL/GenBank/DDBJ databases">
        <title>Draft genome of Vibrio mytili type strain CAIM 528.</title>
        <authorList>
            <person name="Gonzalez-Castillo A."/>
            <person name="Gomez-Gil B."/>
            <person name="Enciso-Ibarra J."/>
        </authorList>
    </citation>
    <scope>NUCLEOTIDE SEQUENCE [LARGE SCALE GENOMIC DNA]</scope>
    <source>
        <strain evidence="12 13">CAIM 528</strain>
    </source>
</reference>
<dbReference type="NCBIfam" id="TIGR00254">
    <property type="entry name" value="GGDEF"/>
    <property type="match status" value="1"/>
</dbReference>
<evidence type="ECO:0000256" key="3">
    <source>
        <dbReference type="ARBA" id="ARBA00004651"/>
    </source>
</evidence>
<keyword evidence="8 10" id="KW-0472">Membrane</keyword>
<dbReference type="InterPro" id="IPR000160">
    <property type="entry name" value="GGDEF_dom"/>
</dbReference>
<dbReference type="Pfam" id="PF00990">
    <property type="entry name" value="GGDEF"/>
    <property type="match status" value="1"/>
</dbReference>
<comment type="catalytic activity">
    <reaction evidence="9">
        <text>2 GTP = 3',3'-c-di-GMP + 2 diphosphate</text>
        <dbReference type="Rhea" id="RHEA:24898"/>
        <dbReference type="ChEBI" id="CHEBI:33019"/>
        <dbReference type="ChEBI" id="CHEBI:37565"/>
        <dbReference type="ChEBI" id="CHEBI:58805"/>
        <dbReference type="EC" id="2.7.7.65"/>
    </reaction>
</comment>
<dbReference type="InterPro" id="IPR029787">
    <property type="entry name" value="Nucleotide_cyclase"/>
</dbReference>
<dbReference type="SUPFAM" id="SSF103190">
    <property type="entry name" value="Sensory domain-like"/>
    <property type="match status" value="2"/>
</dbReference>
<dbReference type="InterPro" id="IPR043128">
    <property type="entry name" value="Rev_trsase/Diguanyl_cyclase"/>
</dbReference>
<dbReference type="PROSITE" id="PS50887">
    <property type="entry name" value="GGDEF"/>
    <property type="match status" value="1"/>
</dbReference>
<dbReference type="CDD" id="cd12914">
    <property type="entry name" value="PDC1_DGC_like"/>
    <property type="match status" value="1"/>
</dbReference>
<feature type="transmembrane region" description="Helical" evidence="10">
    <location>
        <begin position="279"/>
        <end position="304"/>
    </location>
</feature>
<dbReference type="EC" id="2.7.7.65" evidence="4"/>
<evidence type="ECO:0000256" key="9">
    <source>
        <dbReference type="ARBA" id="ARBA00034247"/>
    </source>
</evidence>
<evidence type="ECO:0000256" key="4">
    <source>
        <dbReference type="ARBA" id="ARBA00012528"/>
    </source>
</evidence>
<keyword evidence="13" id="KW-1185">Reference proteome</keyword>
<dbReference type="GO" id="GO:0043709">
    <property type="term" value="P:cell adhesion involved in single-species biofilm formation"/>
    <property type="evidence" value="ECO:0007669"/>
    <property type="project" value="TreeGrafter"/>
</dbReference>
<evidence type="ECO:0000256" key="6">
    <source>
        <dbReference type="ARBA" id="ARBA00022692"/>
    </source>
</evidence>
<evidence type="ECO:0000256" key="7">
    <source>
        <dbReference type="ARBA" id="ARBA00022989"/>
    </source>
</evidence>
<dbReference type="InterPro" id="IPR050469">
    <property type="entry name" value="Diguanylate_Cyclase"/>
</dbReference>
<feature type="domain" description="GGDEF" evidence="11">
    <location>
        <begin position="389"/>
        <end position="519"/>
    </location>
</feature>
<dbReference type="Proteomes" id="UP000031977">
    <property type="component" value="Unassembled WGS sequence"/>
</dbReference>
<dbReference type="GO" id="GO:0052621">
    <property type="term" value="F:diguanylate cyclase activity"/>
    <property type="evidence" value="ECO:0007669"/>
    <property type="project" value="UniProtKB-EC"/>
</dbReference>
<dbReference type="InterPro" id="IPR029151">
    <property type="entry name" value="Sensor-like_sf"/>
</dbReference>
<keyword evidence="5" id="KW-1003">Cell membrane</keyword>
<dbReference type="GO" id="GO:1902201">
    <property type="term" value="P:negative regulation of bacterial-type flagellum-dependent cell motility"/>
    <property type="evidence" value="ECO:0007669"/>
    <property type="project" value="TreeGrafter"/>
</dbReference>
<dbReference type="SUPFAM" id="SSF55073">
    <property type="entry name" value="Nucleotide cyclase"/>
    <property type="match status" value="1"/>
</dbReference>
<evidence type="ECO:0000313" key="12">
    <source>
        <dbReference type="EMBL" id="KIN09782.1"/>
    </source>
</evidence>
<evidence type="ECO:0000256" key="2">
    <source>
        <dbReference type="ARBA" id="ARBA00004533"/>
    </source>
</evidence>
<organism evidence="12 13">
    <name type="scientific">Vibrio mytili</name>
    <dbReference type="NCBI Taxonomy" id="50718"/>
    <lineage>
        <taxon>Bacteria</taxon>
        <taxon>Pseudomonadati</taxon>
        <taxon>Pseudomonadota</taxon>
        <taxon>Gammaproteobacteria</taxon>
        <taxon>Vibrionales</taxon>
        <taxon>Vibrionaceae</taxon>
        <taxon>Vibrio</taxon>
    </lineage>
</organism>
<dbReference type="GO" id="GO:0005886">
    <property type="term" value="C:plasma membrane"/>
    <property type="evidence" value="ECO:0007669"/>
    <property type="project" value="UniProtKB-SubCell"/>
</dbReference>
<dbReference type="RefSeq" id="WP_041156690.1">
    <property type="nucleotide sequence ID" value="NZ_CBCRVP010000026.1"/>
</dbReference>
<name>A0A0C3I621_9VIBR</name>
<keyword evidence="6 10" id="KW-0812">Transmembrane</keyword>
<proteinExistence type="predicted"/>
<dbReference type="InterPro" id="IPR033479">
    <property type="entry name" value="dCache_1"/>
</dbReference>
<evidence type="ECO:0000256" key="1">
    <source>
        <dbReference type="ARBA" id="ARBA00001946"/>
    </source>
</evidence>
<dbReference type="SMART" id="SM00267">
    <property type="entry name" value="GGDEF"/>
    <property type="match status" value="1"/>
</dbReference>
<dbReference type="PANTHER" id="PTHR45138:SF9">
    <property type="entry name" value="DIGUANYLATE CYCLASE DGCM-RELATED"/>
    <property type="match status" value="1"/>
</dbReference>
<dbReference type="Gene3D" id="3.30.70.270">
    <property type="match status" value="1"/>
</dbReference>
<dbReference type="Pfam" id="PF02743">
    <property type="entry name" value="dCache_1"/>
    <property type="match status" value="1"/>
</dbReference>
<dbReference type="Gene3D" id="3.30.450.20">
    <property type="entry name" value="PAS domain"/>
    <property type="match status" value="2"/>
</dbReference>
<evidence type="ECO:0000259" key="11">
    <source>
        <dbReference type="PROSITE" id="PS50887"/>
    </source>
</evidence>
<evidence type="ECO:0000313" key="13">
    <source>
        <dbReference type="Proteomes" id="UP000031977"/>
    </source>
</evidence>
<dbReference type="EMBL" id="JXOK01000068">
    <property type="protein sequence ID" value="KIN09782.1"/>
    <property type="molecule type" value="Genomic_DNA"/>
</dbReference>
<dbReference type="STRING" id="50718.SU60_17460"/>
<comment type="cofactor">
    <cofactor evidence="1">
        <name>Mg(2+)</name>
        <dbReference type="ChEBI" id="CHEBI:18420"/>
    </cofactor>
</comment>
<comment type="caution">
    <text evidence="12">The sequence shown here is derived from an EMBL/GenBank/DDBJ whole genome shotgun (WGS) entry which is preliminary data.</text>
</comment>